<accession>A0A2Z7BWM8</accession>
<dbReference type="Proteomes" id="UP000250235">
    <property type="component" value="Unassembled WGS sequence"/>
</dbReference>
<protein>
    <submittedName>
        <fullName evidence="1">Uncharacterized protein</fullName>
    </submittedName>
</protein>
<reference evidence="1 2" key="1">
    <citation type="journal article" date="2015" name="Proc. Natl. Acad. Sci. U.S.A.">
        <title>The resurrection genome of Boea hygrometrica: A blueprint for survival of dehydration.</title>
        <authorList>
            <person name="Xiao L."/>
            <person name="Yang G."/>
            <person name="Zhang L."/>
            <person name="Yang X."/>
            <person name="Zhao S."/>
            <person name="Ji Z."/>
            <person name="Zhou Q."/>
            <person name="Hu M."/>
            <person name="Wang Y."/>
            <person name="Chen M."/>
            <person name="Xu Y."/>
            <person name="Jin H."/>
            <person name="Xiao X."/>
            <person name="Hu G."/>
            <person name="Bao F."/>
            <person name="Hu Y."/>
            <person name="Wan P."/>
            <person name="Li L."/>
            <person name="Deng X."/>
            <person name="Kuang T."/>
            <person name="Xiang C."/>
            <person name="Zhu J.K."/>
            <person name="Oliver M.J."/>
            <person name="He Y."/>
        </authorList>
    </citation>
    <scope>NUCLEOTIDE SEQUENCE [LARGE SCALE GENOMIC DNA]</scope>
    <source>
        <strain evidence="2">cv. XS01</strain>
    </source>
</reference>
<evidence type="ECO:0000313" key="1">
    <source>
        <dbReference type="EMBL" id="KZV36600.1"/>
    </source>
</evidence>
<dbReference type="EMBL" id="KV003363">
    <property type="protein sequence ID" value="KZV36600.1"/>
    <property type="molecule type" value="Genomic_DNA"/>
</dbReference>
<keyword evidence="2" id="KW-1185">Reference proteome</keyword>
<evidence type="ECO:0000313" key="2">
    <source>
        <dbReference type="Proteomes" id="UP000250235"/>
    </source>
</evidence>
<dbReference type="AlphaFoldDB" id="A0A2Z7BWM8"/>
<name>A0A2Z7BWM8_9LAMI</name>
<gene>
    <name evidence="1" type="ORF">F511_29133</name>
</gene>
<organism evidence="1 2">
    <name type="scientific">Dorcoceras hygrometricum</name>
    <dbReference type="NCBI Taxonomy" id="472368"/>
    <lineage>
        <taxon>Eukaryota</taxon>
        <taxon>Viridiplantae</taxon>
        <taxon>Streptophyta</taxon>
        <taxon>Embryophyta</taxon>
        <taxon>Tracheophyta</taxon>
        <taxon>Spermatophyta</taxon>
        <taxon>Magnoliopsida</taxon>
        <taxon>eudicotyledons</taxon>
        <taxon>Gunneridae</taxon>
        <taxon>Pentapetalae</taxon>
        <taxon>asterids</taxon>
        <taxon>lamiids</taxon>
        <taxon>Lamiales</taxon>
        <taxon>Gesneriaceae</taxon>
        <taxon>Didymocarpoideae</taxon>
        <taxon>Trichosporeae</taxon>
        <taxon>Loxocarpinae</taxon>
        <taxon>Dorcoceras</taxon>
    </lineage>
</organism>
<sequence>MGKGIDQPNLHSVQPGYLMILQMGNADPRHKSRKTEYEVKPQYQKLSKQLTCNMPPSQLGGRHSNPVVTTPMIALDFSDTTQQSASHNVAPNQNQQQPQVDTLSKENIKTTTFQLTQTTSQSSTICRQISLAKRPKAAGHPIATLKTQRFNLSKRRTAYVTLSVARYLATGSSIHLMVAPSNATAEISSQHSKMLTNTCRSIVDPCISAPAASINHSTHNYCQQITMRHAYVISTDSKFTRLELQ</sequence>
<proteinExistence type="predicted"/>